<name>A0A7W3TNX0_9GAMM</name>
<protein>
    <submittedName>
        <fullName evidence="2">Uncharacterized protein</fullName>
    </submittedName>
</protein>
<evidence type="ECO:0000313" key="3">
    <source>
        <dbReference type="Proteomes" id="UP000523196"/>
    </source>
</evidence>
<comment type="caution">
    <text evidence="2">The sequence shown here is derived from an EMBL/GenBank/DDBJ whole genome shotgun (WGS) entry which is preliminary data.</text>
</comment>
<feature type="compositionally biased region" description="Basic and acidic residues" evidence="1">
    <location>
        <begin position="99"/>
        <end position="113"/>
    </location>
</feature>
<accession>A0A7W3TNX0</accession>
<organism evidence="2 3">
    <name type="scientific">Marilutibacter spongiae</name>
    <dbReference type="NCBI Taxonomy" id="2025720"/>
    <lineage>
        <taxon>Bacteria</taxon>
        <taxon>Pseudomonadati</taxon>
        <taxon>Pseudomonadota</taxon>
        <taxon>Gammaproteobacteria</taxon>
        <taxon>Lysobacterales</taxon>
        <taxon>Lysobacteraceae</taxon>
        <taxon>Marilutibacter</taxon>
    </lineage>
</organism>
<dbReference type="RefSeq" id="WP_182688561.1">
    <property type="nucleotide sequence ID" value="NZ_JACHTF010000018.1"/>
</dbReference>
<sequence>MSEIILRDFDAVLLERVNRVAEAHGWSQQSAFAQIIEQGLYVCEGELSRSLDDADARALQDAIAAMESVPSDQGFAMIGRVDPDAHPGDAGPDQSIRQDMFDGRDDAASAEKA</sequence>
<dbReference type="AlphaFoldDB" id="A0A7W3TNX0"/>
<keyword evidence="3" id="KW-1185">Reference proteome</keyword>
<feature type="region of interest" description="Disordered" evidence="1">
    <location>
        <begin position="80"/>
        <end position="113"/>
    </location>
</feature>
<evidence type="ECO:0000313" key="2">
    <source>
        <dbReference type="EMBL" id="MBB1061793.1"/>
    </source>
</evidence>
<dbReference type="EMBL" id="JACHTF010000018">
    <property type="protein sequence ID" value="MBB1061793.1"/>
    <property type="molecule type" value="Genomic_DNA"/>
</dbReference>
<reference evidence="2 3" key="1">
    <citation type="submission" date="2020-08" db="EMBL/GenBank/DDBJ databases">
        <authorList>
            <person name="Xu S."/>
            <person name="Li A."/>
        </authorList>
    </citation>
    <scope>NUCLEOTIDE SEQUENCE [LARGE SCALE GENOMIC DNA]</scope>
    <source>
        <strain evidence="2 3">119BY6-57</strain>
    </source>
</reference>
<proteinExistence type="predicted"/>
<gene>
    <name evidence="2" type="ORF">H4F98_14555</name>
</gene>
<dbReference type="Proteomes" id="UP000523196">
    <property type="component" value="Unassembled WGS sequence"/>
</dbReference>
<evidence type="ECO:0000256" key="1">
    <source>
        <dbReference type="SAM" id="MobiDB-lite"/>
    </source>
</evidence>